<feature type="compositionally biased region" description="Polar residues" evidence="1">
    <location>
        <begin position="118"/>
        <end position="131"/>
    </location>
</feature>
<sequence>MQLQRVLSFLFLTISLSTAQAPALLDALRSSGASKFAASIESDPTLFDLYNSSQVQTVFAPSDDTGAKVKRQETPAQEQSGGLQISGSLNTLADMNKRPGAQIPTKDSNANLGGRPQSVVSDSRRTGSTGSIKRGASPLRRDNQNTTVPSNTTFPSLLSIFSGLGNNVSIIRADIPYDGGLIHIVDDYNTLPQTLSATTYATGHTTFTTLTNSSNLTVELDSTAGLTALIPTNAAFASANVSSTNPTTPSLMDGHIVPNFVGYLPALTNGLKLTTQAGTTVTVTIEGNDFYLNNAKIIASNLILENGVAHVLDQVLSFSPSSTPSPPTANSTVIPFTGVGSSTISGTSSTKSIIASCSCALLVVLIMS</sequence>
<name>A0ABR4AQ55_9LECA</name>
<dbReference type="InterPro" id="IPR000782">
    <property type="entry name" value="FAS1_domain"/>
</dbReference>
<protein>
    <recommendedName>
        <fullName evidence="3">FAS1 domain-containing protein</fullName>
    </recommendedName>
</protein>
<dbReference type="Pfam" id="PF02469">
    <property type="entry name" value="Fasciclin"/>
    <property type="match status" value="1"/>
</dbReference>
<proteinExistence type="predicted"/>
<dbReference type="InterPro" id="IPR036378">
    <property type="entry name" value="FAS1_dom_sf"/>
</dbReference>
<dbReference type="PANTHER" id="PTHR10900">
    <property type="entry name" value="PERIOSTIN-RELATED"/>
    <property type="match status" value="1"/>
</dbReference>
<feature type="region of interest" description="Disordered" evidence="1">
    <location>
        <begin position="61"/>
        <end position="83"/>
    </location>
</feature>
<evidence type="ECO:0000256" key="1">
    <source>
        <dbReference type="SAM" id="MobiDB-lite"/>
    </source>
</evidence>
<feature type="region of interest" description="Disordered" evidence="1">
    <location>
        <begin position="95"/>
        <end position="151"/>
    </location>
</feature>
<dbReference type="Gene3D" id="2.30.180.10">
    <property type="entry name" value="FAS1 domain"/>
    <property type="match status" value="2"/>
</dbReference>
<evidence type="ECO:0000313" key="5">
    <source>
        <dbReference type="Proteomes" id="UP001590951"/>
    </source>
</evidence>
<keyword evidence="5" id="KW-1185">Reference proteome</keyword>
<dbReference type="Proteomes" id="UP001590951">
    <property type="component" value="Unassembled WGS sequence"/>
</dbReference>
<accession>A0ABR4AQ55</accession>
<feature type="domain" description="FAS1" evidence="3">
    <location>
        <begin position="191"/>
        <end position="316"/>
    </location>
</feature>
<evidence type="ECO:0000313" key="4">
    <source>
        <dbReference type="EMBL" id="KAL2047862.1"/>
    </source>
</evidence>
<feature type="signal peptide" evidence="2">
    <location>
        <begin position="1"/>
        <end position="19"/>
    </location>
</feature>
<dbReference type="InterPro" id="IPR050904">
    <property type="entry name" value="Adhesion/Biosynth-related"/>
</dbReference>
<dbReference type="PROSITE" id="PS50213">
    <property type="entry name" value="FAS1"/>
    <property type="match status" value="1"/>
</dbReference>
<feature type="chain" id="PRO_5045324818" description="FAS1 domain-containing protein" evidence="2">
    <location>
        <begin position="20"/>
        <end position="368"/>
    </location>
</feature>
<gene>
    <name evidence="4" type="ORF">ABVK25_011271</name>
</gene>
<evidence type="ECO:0000256" key="2">
    <source>
        <dbReference type="SAM" id="SignalP"/>
    </source>
</evidence>
<feature type="compositionally biased region" description="Polar residues" evidence="1">
    <location>
        <begin position="74"/>
        <end position="83"/>
    </location>
</feature>
<dbReference type="EMBL" id="JBHFEH010000091">
    <property type="protein sequence ID" value="KAL2047862.1"/>
    <property type="molecule type" value="Genomic_DNA"/>
</dbReference>
<dbReference type="SUPFAM" id="SSF82153">
    <property type="entry name" value="FAS1 domain"/>
    <property type="match status" value="2"/>
</dbReference>
<keyword evidence="2" id="KW-0732">Signal</keyword>
<evidence type="ECO:0000259" key="3">
    <source>
        <dbReference type="PROSITE" id="PS50213"/>
    </source>
</evidence>
<organism evidence="4 5">
    <name type="scientific">Lepraria finkii</name>
    <dbReference type="NCBI Taxonomy" id="1340010"/>
    <lineage>
        <taxon>Eukaryota</taxon>
        <taxon>Fungi</taxon>
        <taxon>Dikarya</taxon>
        <taxon>Ascomycota</taxon>
        <taxon>Pezizomycotina</taxon>
        <taxon>Lecanoromycetes</taxon>
        <taxon>OSLEUM clade</taxon>
        <taxon>Lecanoromycetidae</taxon>
        <taxon>Lecanorales</taxon>
        <taxon>Lecanorineae</taxon>
        <taxon>Stereocaulaceae</taxon>
        <taxon>Lepraria</taxon>
    </lineage>
</organism>
<reference evidence="4 5" key="1">
    <citation type="submission" date="2024-09" db="EMBL/GenBank/DDBJ databases">
        <title>Rethinking Asexuality: The Enigmatic Case of Functional Sexual Genes in Lepraria (Stereocaulaceae).</title>
        <authorList>
            <person name="Doellman M."/>
            <person name="Sun Y."/>
            <person name="Barcenas-Pena A."/>
            <person name="Lumbsch H.T."/>
            <person name="Grewe F."/>
        </authorList>
    </citation>
    <scope>NUCLEOTIDE SEQUENCE [LARGE SCALE GENOMIC DNA]</scope>
    <source>
        <strain evidence="4 5">Grewe 0041</strain>
    </source>
</reference>
<dbReference type="PANTHER" id="PTHR10900:SF77">
    <property type="entry name" value="FI19380P1"/>
    <property type="match status" value="1"/>
</dbReference>
<dbReference type="SMART" id="SM00554">
    <property type="entry name" value="FAS1"/>
    <property type="match status" value="2"/>
</dbReference>
<comment type="caution">
    <text evidence="4">The sequence shown here is derived from an EMBL/GenBank/DDBJ whole genome shotgun (WGS) entry which is preliminary data.</text>
</comment>